<dbReference type="SUPFAM" id="SSF53448">
    <property type="entry name" value="Nucleotide-diphospho-sugar transferases"/>
    <property type="match status" value="1"/>
</dbReference>
<evidence type="ECO:0000256" key="1">
    <source>
        <dbReference type="ARBA" id="ARBA00022676"/>
    </source>
</evidence>
<reference evidence="4" key="1">
    <citation type="submission" date="2021-10" db="EMBL/GenBank/DDBJ databases">
        <title>Anaerobic single-cell dispensing facilitates the cultivation of human gut bacteria.</title>
        <authorList>
            <person name="Afrizal A."/>
        </authorList>
    </citation>
    <scope>NUCLEOTIDE SEQUENCE</scope>
    <source>
        <strain evidence="4">CLA-AA-H250</strain>
    </source>
</reference>
<dbReference type="Pfam" id="PF00535">
    <property type="entry name" value="Glycos_transf_2"/>
    <property type="match status" value="1"/>
</dbReference>
<dbReference type="InterPro" id="IPR001173">
    <property type="entry name" value="Glyco_trans_2-like"/>
</dbReference>
<organism evidence="4 5">
    <name type="scientific">Hominenteromicrobium mulieris</name>
    <dbReference type="NCBI Taxonomy" id="2885357"/>
    <lineage>
        <taxon>Bacteria</taxon>
        <taxon>Bacillati</taxon>
        <taxon>Bacillota</taxon>
        <taxon>Clostridia</taxon>
        <taxon>Eubacteriales</taxon>
        <taxon>Oscillospiraceae</taxon>
        <taxon>Hominenteromicrobium</taxon>
    </lineage>
</organism>
<evidence type="ECO:0000313" key="5">
    <source>
        <dbReference type="Proteomes" id="UP001199424"/>
    </source>
</evidence>
<evidence type="ECO:0000259" key="3">
    <source>
        <dbReference type="Pfam" id="PF00535"/>
    </source>
</evidence>
<dbReference type="GO" id="GO:0016757">
    <property type="term" value="F:glycosyltransferase activity"/>
    <property type="evidence" value="ECO:0007669"/>
    <property type="project" value="UniProtKB-KW"/>
</dbReference>
<dbReference type="Proteomes" id="UP001199424">
    <property type="component" value="Unassembled WGS sequence"/>
</dbReference>
<dbReference type="CDD" id="cd00761">
    <property type="entry name" value="Glyco_tranf_GTA_type"/>
    <property type="match status" value="1"/>
</dbReference>
<keyword evidence="1" id="KW-0328">Glycosyltransferase</keyword>
<feature type="domain" description="Glycosyltransferase 2-like" evidence="3">
    <location>
        <begin position="9"/>
        <end position="137"/>
    </location>
</feature>
<accession>A0AAE3AMT3</accession>
<comment type="caution">
    <text evidence="4">The sequence shown here is derived from an EMBL/GenBank/DDBJ whole genome shotgun (WGS) entry which is preliminary data.</text>
</comment>
<sequence>MDKTTPFFSIVMPVYGVADYLEQTLQSVAAQTFEDFEVILVDDCSPDDSPKICDAWVKKDERMTVLHLPENGGLSNARNAGFPHVRGEYVFFMDSDDVIDANLLEQVKASLEVNRADVVVFGLLEQYYDRAGVLKQTFPVAVEKTLYLYTPEDVRREVIHLEEKTLYGYAWNKVYRVQSLRESGVVFEKITLIEDIKFNVSYFDSVCSMNVLNTTPYHYLKRIDGSLTNKFLPDYFTLNAERVFLVLEQYKNWGMCTEEVRRILANIYVRYLFSALQRNCDKRSAMNHAQRKEWLKQQYKTPLCKELLSAVQASGTLFKCMAKALCAGNIPLCLMIARSIFAVKSAFPTVFSTLKQQH</sequence>
<keyword evidence="2" id="KW-0808">Transferase</keyword>
<evidence type="ECO:0000256" key="2">
    <source>
        <dbReference type="ARBA" id="ARBA00022679"/>
    </source>
</evidence>
<name>A0AAE3AMT3_9FIRM</name>
<dbReference type="PANTHER" id="PTHR22916:SF51">
    <property type="entry name" value="GLYCOSYLTRANSFERASE EPSH-RELATED"/>
    <property type="match status" value="1"/>
</dbReference>
<gene>
    <name evidence="4" type="ORF">LKD31_10630</name>
</gene>
<evidence type="ECO:0000313" key="4">
    <source>
        <dbReference type="EMBL" id="MCC2137468.1"/>
    </source>
</evidence>
<dbReference type="RefSeq" id="WP_308449694.1">
    <property type="nucleotide sequence ID" value="NZ_JAJEQC010000010.1"/>
</dbReference>
<dbReference type="AlphaFoldDB" id="A0AAE3AMT3"/>
<dbReference type="InterPro" id="IPR029044">
    <property type="entry name" value="Nucleotide-diphossugar_trans"/>
</dbReference>
<dbReference type="PANTHER" id="PTHR22916">
    <property type="entry name" value="GLYCOSYLTRANSFERASE"/>
    <property type="match status" value="1"/>
</dbReference>
<dbReference type="EMBL" id="JAJEQC010000010">
    <property type="protein sequence ID" value="MCC2137468.1"/>
    <property type="molecule type" value="Genomic_DNA"/>
</dbReference>
<keyword evidence="5" id="KW-1185">Reference proteome</keyword>
<protein>
    <submittedName>
        <fullName evidence="4">Glycosyltransferase family 2 protein</fullName>
    </submittedName>
</protein>
<proteinExistence type="predicted"/>
<dbReference type="Gene3D" id="3.90.550.10">
    <property type="entry name" value="Spore Coat Polysaccharide Biosynthesis Protein SpsA, Chain A"/>
    <property type="match status" value="1"/>
</dbReference>